<dbReference type="GO" id="GO:0000373">
    <property type="term" value="P:Group II intron splicing"/>
    <property type="evidence" value="ECO:0007669"/>
    <property type="project" value="InterPro"/>
</dbReference>
<dbReference type="EMBL" id="PNBA02000010">
    <property type="protein sequence ID" value="KAG6410972.1"/>
    <property type="molecule type" value="Genomic_DNA"/>
</dbReference>
<dbReference type="Proteomes" id="UP000298416">
    <property type="component" value="Unassembled WGS sequence"/>
</dbReference>
<evidence type="ECO:0000313" key="2">
    <source>
        <dbReference type="Proteomes" id="UP000298416"/>
    </source>
</evidence>
<organism evidence="1">
    <name type="scientific">Salvia splendens</name>
    <name type="common">Scarlet sage</name>
    <dbReference type="NCBI Taxonomy" id="180675"/>
    <lineage>
        <taxon>Eukaryota</taxon>
        <taxon>Viridiplantae</taxon>
        <taxon>Streptophyta</taxon>
        <taxon>Embryophyta</taxon>
        <taxon>Tracheophyta</taxon>
        <taxon>Spermatophyta</taxon>
        <taxon>Magnoliopsida</taxon>
        <taxon>eudicotyledons</taxon>
        <taxon>Gunneridae</taxon>
        <taxon>Pentapetalae</taxon>
        <taxon>asterids</taxon>
        <taxon>lamiids</taxon>
        <taxon>Lamiales</taxon>
        <taxon>Lamiaceae</taxon>
        <taxon>Nepetoideae</taxon>
        <taxon>Mentheae</taxon>
        <taxon>Salviinae</taxon>
        <taxon>Salvia</taxon>
        <taxon>Salvia subgen. Calosphace</taxon>
        <taxon>core Calosphace</taxon>
    </lineage>
</organism>
<dbReference type="InterPro" id="IPR044190">
    <property type="entry name" value="THA8-like"/>
</dbReference>
<reference evidence="1" key="1">
    <citation type="submission" date="2018-01" db="EMBL/GenBank/DDBJ databases">
        <authorList>
            <person name="Mao J.F."/>
        </authorList>
    </citation>
    <scope>NUCLEOTIDE SEQUENCE</scope>
    <source>
        <strain evidence="1">Huo1</strain>
        <tissue evidence="1">Leaf</tissue>
    </source>
</reference>
<proteinExistence type="predicted"/>
<reference evidence="1" key="2">
    <citation type="submission" date="2020-08" db="EMBL/GenBank/DDBJ databases">
        <title>Plant Genome Project.</title>
        <authorList>
            <person name="Zhang R.-G."/>
        </authorList>
    </citation>
    <scope>NUCLEOTIDE SEQUENCE</scope>
    <source>
        <strain evidence="1">Huo1</strain>
        <tissue evidence="1">Leaf</tissue>
    </source>
</reference>
<name>A0A8X8ZMM4_SALSN</name>
<dbReference type="AlphaFoldDB" id="A0A8X8ZMM4"/>
<evidence type="ECO:0008006" key="3">
    <source>
        <dbReference type="Google" id="ProtNLM"/>
    </source>
</evidence>
<dbReference type="PANTHER" id="PTHR47594:SF4">
    <property type="entry name" value="OS04G0475500 PROTEIN"/>
    <property type="match status" value="1"/>
</dbReference>
<dbReference type="GO" id="GO:0009658">
    <property type="term" value="P:chloroplast organization"/>
    <property type="evidence" value="ECO:0007669"/>
    <property type="project" value="InterPro"/>
</dbReference>
<dbReference type="GO" id="GO:0003723">
    <property type="term" value="F:RNA binding"/>
    <property type="evidence" value="ECO:0007669"/>
    <property type="project" value="InterPro"/>
</dbReference>
<gene>
    <name evidence="1" type="ORF">SASPL_129045</name>
</gene>
<keyword evidence="2" id="KW-1185">Reference proteome</keyword>
<sequence length="260" mass="29511">MVKCLTVVNQIGVGVVEAKQAKCVERRRATTMNTMVSMRDRSKNRKPLQKGRSLSIEAIQTVQALKRASKNSHSSLQQAFTANFRRLLKSDMIAVLRELLRQNQCLLALQVFEDMKEEERYCPKLSLYAEMVAALGSNGMLEQVHELIVELKAETTVSPDIQGFNALMESLMSLNLTGLAVECYYLMKSVSCDPDKLSFKILIDGLTSNGEIELSEAIEKDARGYYGWDEINEMDHRIRAVFCTRTRLLNQPLYNVYMVI</sequence>
<dbReference type="PANTHER" id="PTHR47594">
    <property type="entry name" value="PPR CONTAINING PLANT-LIKE PROTEIN"/>
    <property type="match status" value="1"/>
</dbReference>
<comment type="caution">
    <text evidence="1">The sequence shown here is derived from an EMBL/GenBank/DDBJ whole genome shotgun (WGS) entry which is preliminary data.</text>
</comment>
<protein>
    <recommendedName>
        <fullName evidence="3">Pentatricopeptide repeat-containing protein</fullName>
    </recommendedName>
</protein>
<accession>A0A8X8ZMM4</accession>
<dbReference type="Gene3D" id="1.25.40.10">
    <property type="entry name" value="Tetratricopeptide repeat domain"/>
    <property type="match status" value="1"/>
</dbReference>
<evidence type="ECO:0000313" key="1">
    <source>
        <dbReference type="EMBL" id="KAG6410972.1"/>
    </source>
</evidence>
<dbReference type="InterPro" id="IPR011990">
    <property type="entry name" value="TPR-like_helical_dom_sf"/>
</dbReference>